<dbReference type="GO" id="GO:0016787">
    <property type="term" value="F:hydrolase activity"/>
    <property type="evidence" value="ECO:0007669"/>
    <property type="project" value="UniProtKB-KW"/>
</dbReference>
<dbReference type="Proteomes" id="UP001274830">
    <property type="component" value="Unassembled WGS sequence"/>
</dbReference>
<dbReference type="EMBL" id="JAUTXT010000004">
    <property type="protein sequence ID" value="KAK3678364.1"/>
    <property type="molecule type" value="Genomic_DNA"/>
</dbReference>
<evidence type="ECO:0000256" key="2">
    <source>
        <dbReference type="ARBA" id="ARBA00022723"/>
    </source>
</evidence>
<sequence length="376" mass="41556">MSDATSNTTNVPPSNVAVKVSAIDTTLTLHGMKCSHLWQPTIKGFDYFSAGTWSLLIEHPSGRKLLYDLGCRKDWENLPPTLNLKHYLDNGILKKLKIEKNVSEILVDGGVSLDEIEGVIWSHWHFDHTGDVSTFPSTTKLIVGAGTKANFTPAYPTDPNAQTLDSDFEGRKVLEVDVESTTLQIGGLKAFDYFGDGSFYILDSPGHAVGHLSALARTNVSPRSDFIHMCGDAAHHGGEIRPSKGVQLPDSISPSPVPDIYALTCPGHFFEPILRNGSREKHILEWQDFTAGMGVERRYAGTYDEPVLRETVSKTEDLDADENVLTVMAHDWTLKGVVDEWPKTLNSWKAQGLKDLSRWKFLADFQHACGPIPEAK</sequence>
<organism evidence="6 7">
    <name type="scientific">Recurvomyces mirabilis</name>
    <dbReference type="NCBI Taxonomy" id="574656"/>
    <lineage>
        <taxon>Eukaryota</taxon>
        <taxon>Fungi</taxon>
        <taxon>Dikarya</taxon>
        <taxon>Ascomycota</taxon>
        <taxon>Pezizomycotina</taxon>
        <taxon>Dothideomycetes</taxon>
        <taxon>Dothideomycetidae</taxon>
        <taxon>Mycosphaerellales</taxon>
        <taxon>Teratosphaeriaceae</taxon>
        <taxon>Recurvomyces</taxon>
    </lineage>
</organism>
<dbReference type="AlphaFoldDB" id="A0AAE1C547"/>
<evidence type="ECO:0000313" key="6">
    <source>
        <dbReference type="EMBL" id="KAK3678364.1"/>
    </source>
</evidence>
<dbReference type="Pfam" id="PF00753">
    <property type="entry name" value="Lactamase_B"/>
    <property type="match status" value="1"/>
</dbReference>
<keyword evidence="7" id="KW-1185">Reference proteome</keyword>
<gene>
    <name evidence="6" type="ORF">LTR78_001661</name>
</gene>
<dbReference type="InterPro" id="IPR051013">
    <property type="entry name" value="MBL_superfamily_lactonases"/>
</dbReference>
<comment type="similarity">
    <text evidence="1">Belongs to the metallo-beta-lactamase superfamily.</text>
</comment>
<dbReference type="SMART" id="SM00849">
    <property type="entry name" value="Lactamase_B"/>
    <property type="match status" value="1"/>
</dbReference>
<keyword evidence="4" id="KW-0862">Zinc</keyword>
<comment type="caution">
    <text evidence="6">The sequence shown here is derived from an EMBL/GenBank/DDBJ whole genome shotgun (WGS) entry which is preliminary data.</text>
</comment>
<dbReference type="CDD" id="cd07730">
    <property type="entry name" value="metallo-hydrolase-like_MBL-fold"/>
    <property type="match status" value="1"/>
</dbReference>
<proteinExistence type="inferred from homology"/>
<feature type="domain" description="Metallo-beta-lactamase" evidence="5">
    <location>
        <begin position="51"/>
        <end position="268"/>
    </location>
</feature>
<dbReference type="InterPro" id="IPR036866">
    <property type="entry name" value="RibonucZ/Hydroxyglut_hydro"/>
</dbReference>
<evidence type="ECO:0000313" key="7">
    <source>
        <dbReference type="Proteomes" id="UP001274830"/>
    </source>
</evidence>
<evidence type="ECO:0000256" key="4">
    <source>
        <dbReference type="ARBA" id="ARBA00022833"/>
    </source>
</evidence>
<keyword evidence="2" id="KW-0479">Metal-binding</keyword>
<keyword evidence="3" id="KW-0378">Hydrolase</keyword>
<accession>A0AAE1C547</accession>
<dbReference type="PANTHER" id="PTHR42978">
    <property type="entry name" value="QUORUM-QUENCHING LACTONASE YTNP-RELATED-RELATED"/>
    <property type="match status" value="1"/>
</dbReference>
<name>A0AAE1C547_9PEZI</name>
<dbReference type="PANTHER" id="PTHR42978:SF5">
    <property type="entry name" value="METALLO-BETA-LACTAMASE DOMAIN-CONTAINING PROTEIN"/>
    <property type="match status" value="1"/>
</dbReference>
<protein>
    <recommendedName>
        <fullName evidence="5">Metallo-beta-lactamase domain-containing protein</fullName>
    </recommendedName>
</protein>
<reference evidence="6" key="1">
    <citation type="submission" date="2023-07" db="EMBL/GenBank/DDBJ databases">
        <title>Black Yeasts Isolated from many extreme environments.</title>
        <authorList>
            <person name="Coleine C."/>
            <person name="Stajich J.E."/>
            <person name="Selbmann L."/>
        </authorList>
    </citation>
    <scope>NUCLEOTIDE SEQUENCE</scope>
    <source>
        <strain evidence="6">CCFEE 5485</strain>
    </source>
</reference>
<evidence type="ECO:0000259" key="5">
    <source>
        <dbReference type="SMART" id="SM00849"/>
    </source>
</evidence>
<dbReference type="InterPro" id="IPR001279">
    <property type="entry name" value="Metallo-B-lactamas"/>
</dbReference>
<evidence type="ECO:0000256" key="1">
    <source>
        <dbReference type="ARBA" id="ARBA00007749"/>
    </source>
</evidence>
<evidence type="ECO:0000256" key="3">
    <source>
        <dbReference type="ARBA" id="ARBA00022801"/>
    </source>
</evidence>
<dbReference type="SUPFAM" id="SSF56281">
    <property type="entry name" value="Metallo-hydrolase/oxidoreductase"/>
    <property type="match status" value="1"/>
</dbReference>
<dbReference type="Gene3D" id="3.60.15.10">
    <property type="entry name" value="Ribonuclease Z/Hydroxyacylglutathione hydrolase-like"/>
    <property type="match status" value="1"/>
</dbReference>
<dbReference type="GO" id="GO:0046872">
    <property type="term" value="F:metal ion binding"/>
    <property type="evidence" value="ECO:0007669"/>
    <property type="project" value="UniProtKB-KW"/>
</dbReference>